<protein>
    <submittedName>
        <fullName evidence="1">Uncharacterized protein</fullName>
    </submittedName>
</protein>
<dbReference type="EMBL" id="CP054038">
    <property type="protein sequence ID" value="QKJ20177.1"/>
    <property type="molecule type" value="Genomic_DNA"/>
</dbReference>
<evidence type="ECO:0000313" key="2">
    <source>
        <dbReference type="Proteomes" id="UP000502498"/>
    </source>
</evidence>
<proteinExistence type="predicted"/>
<evidence type="ECO:0000313" key="1">
    <source>
        <dbReference type="EMBL" id="QKJ20177.1"/>
    </source>
</evidence>
<accession>A0A7D4QDG5</accession>
<dbReference type="Proteomes" id="UP000502498">
    <property type="component" value="Chromosome"/>
</dbReference>
<dbReference type="AlphaFoldDB" id="A0A7D4QDG5"/>
<organism evidence="1 2">
    <name type="scientific">Microbacterium hominis</name>
    <dbReference type="NCBI Taxonomy" id="162426"/>
    <lineage>
        <taxon>Bacteria</taxon>
        <taxon>Bacillati</taxon>
        <taxon>Actinomycetota</taxon>
        <taxon>Actinomycetes</taxon>
        <taxon>Micrococcales</taxon>
        <taxon>Microbacteriaceae</taxon>
        <taxon>Microbacterium</taxon>
    </lineage>
</organism>
<reference evidence="1 2" key="1">
    <citation type="submission" date="2020-05" db="EMBL/GenBank/DDBJ databases">
        <title>Strain PA2F3 complete genome.</title>
        <authorList>
            <person name="Kim Y.-S."/>
            <person name="Kim S.-J."/>
            <person name="Jung H.-k."/>
            <person name="Kim S.-E."/>
            <person name="Kim K.-H."/>
        </authorList>
    </citation>
    <scope>NUCLEOTIDE SEQUENCE [LARGE SCALE GENOMIC DNA]</scope>
    <source>
        <strain evidence="1 2">PA2F3</strain>
    </source>
</reference>
<gene>
    <name evidence="1" type="ORF">HQM25_12940</name>
</gene>
<name>A0A7D4QDG5_9MICO</name>
<dbReference type="RefSeq" id="WP_172990613.1">
    <property type="nucleotide sequence ID" value="NZ_CP054038.1"/>
</dbReference>
<sequence length="68" mass="7572">MYATIHAAEIMYRHEADALARDLEHLQHQRERHDVGGRPTGFAVVTEGFWSLLQHLARTAAGVPASAH</sequence>